<sequence>VQQALLLAATLATCLASPNIVVVRDESPQCSKEGRYADSQDCGQYYDCVRNPNNGILVAHQRSCFGNAFHPDLKACVPREMIKGCIPSSRSGRNFNVADPRLDEICNAKGNHFFCADCKTLVICVDGTAYTDVCANEYMCSEKEHFKGGVCYPGSPKECSCNKADIFRTDLYDPSKFLECGIVGSEPKIHSCPEGLVFDEENSVCVTEIYEWTCTAEGTSVVEDDCTKYFTCIVTTEGYVHKEFTCPNNTMFNDKTGKCEDPCDWYSDFTCIEEGRFTNPSDCTKYYECVANPLESGGFIMVKLGCPEGFEWSQNVNGDSGQCVARRTTKEKCLPLTPKQNTCIIPNEWCTTDVNECLDNNGGCDQICTNVFGSFNCSCDEGFYLDE</sequence>
<name>A0AAV2QYR8_MEGNR</name>
<dbReference type="InterPro" id="IPR036508">
    <property type="entry name" value="Chitin-bd_dom_sf"/>
</dbReference>
<evidence type="ECO:0000256" key="5">
    <source>
        <dbReference type="ARBA" id="ARBA00023157"/>
    </source>
</evidence>
<evidence type="ECO:0000256" key="2">
    <source>
        <dbReference type="ARBA" id="ARBA00022669"/>
    </source>
</evidence>
<evidence type="ECO:0000259" key="8">
    <source>
        <dbReference type="PROSITE" id="PS50940"/>
    </source>
</evidence>
<keyword evidence="6" id="KW-0325">Glycoprotein</keyword>
<evidence type="ECO:0000256" key="7">
    <source>
        <dbReference type="SAM" id="SignalP"/>
    </source>
</evidence>
<proteinExistence type="predicted"/>
<dbReference type="Gene3D" id="2.170.140.10">
    <property type="entry name" value="Chitin binding domain"/>
    <property type="match status" value="4"/>
</dbReference>
<evidence type="ECO:0000256" key="1">
    <source>
        <dbReference type="ARBA" id="ARBA00022536"/>
    </source>
</evidence>
<dbReference type="PANTHER" id="PTHR23301">
    <property type="entry name" value="CHITIN BINDING PERITROPHIN-A"/>
    <property type="match status" value="1"/>
</dbReference>
<dbReference type="InterPro" id="IPR051940">
    <property type="entry name" value="Chitin_bind-dev_reg"/>
</dbReference>
<dbReference type="SUPFAM" id="SSF57625">
    <property type="entry name" value="Invertebrate chitin-binding proteins"/>
    <property type="match status" value="4"/>
</dbReference>
<dbReference type="GO" id="GO:0008061">
    <property type="term" value="F:chitin binding"/>
    <property type="evidence" value="ECO:0007669"/>
    <property type="project" value="UniProtKB-KW"/>
</dbReference>
<gene>
    <name evidence="9" type="ORF">MNOR_LOCUS18744</name>
</gene>
<dbReference type="GO" id="GO:0005509">
    <property type="term" value="F:calcium ion binding"/>
    <property type="evidence" value="ECO:0007669"/>
    <property type="project" value="InterPro"/>
</dbReference>
<feature type="domain" description="Chitin-binding type-2" evidence="8">
    <location>
        <begin position="268"/>
        <end position="335"/>
    </location>
</feature>
<keyword evidence="4" id="KW-0677">Repeat</keyword>
<organism evidence="9 10">
    <name type="scientific">Meganyctiphanes norvegica</name>
    <name type="common">Northern krill</name>
    <name type="synonym">Thysanopoda norvegica</name>
    <dbReference type="NCBI Taxonomy" id="48144"/>
    <lineage>
        <taxon>Eukaryota</taxon>
        <taxon>Metazoa</taxon>
        <taxon>Ecdysozoa</taxon>
        <taxon>Arthropoda</taxon>
        <taxon>Crustacea</taxon>
        <taxon>Multicrustacea</taxon>
        <taxon>Malacostraca</taxon>
        <taxon>Eumalacostraca</taxon>
        <taxon>Eucarida</taxon>
        <taxon>Euphausiacea</taxon>
        <taxon>Euphausiidae</taxon>
        <taxon>Meganyctiphanes</taxon>
    </lineage>
</organism>
<dbReference type="AlphaFoldDB" id="A0AAV2QYR8"/>
<reference evidence="9 10" key="1">
    <citation type="submission" date="2024-05" db="EMBL/GenBank/DDBJ databases">
        <authorList>
            <person name="Wallberg A."/>
        </authorList>
    </citation>
    <scope>NUCLEOTIDE SEQUENCE [LARGE SCALE GENOMIC DNA]</scope>
</reference>
<evidence type="ECO:0000256" key="3">
    <source>
        <dbReference type="ARBA" id="ARBA00022729"/>
    </source>
</evidence>
<dbReference type="Proteomes" id="UP001497623">
    <property type="component" value="Unassembled WGS sequence"/>
</dbReference>
<dbReference type="PROSITE" id="PS50940">
    <property type="entry name" value="CHIT_BIND_II"/>
    <property type="match status" value="2"/>
</dbReference>
<dbReference type="Gene3D" id="2.10.25.10">
    <property type="entry name" value="Laminin"/>
    <property type="match status" value="1"/>
</dbReference>
<keyword evidence="10" id="KW-1185">Reference proteome</keyword>
<evidence type="ECO:0000313" key="9">
    <source>
        <dbReference type="EMBL" id="CAL4108212.1"/>
    </source>
</evidence>
<dbReference type="EMBL" id="CAXKWB010013572">
    <property type="protein sequence ID" value="CAL4108212.1"/>
    <property type="molecule type" value="Genomic_DNA"/>
</dbReference>
<dbReference type="GO" id="GO:0005576">
    <property type="term" value="C:extracellular region"/>
    <property type="evidence" value="ECO:0007669"/>
    <property type="project" value="InterPro"/>
</dbReference>
<dbReference type="PANTHER" id="PTHR23301:SF106">
    <property type="entry name" value="CHITIN-BINDING TYPE-2 DOMAIN-CONTAINING PROTEIN-RELATED"/>
    <property type="match status" value="1"/>
</dbReference>
<dbReference type="InterPro" id="IPR018097">
    <property type="entry name" value="EGF_Ca-bd_CS"/>
</dbReference>
<keyword evidence="2" id="KW-0147">Chitin-binding</keyword>
<dbReference type="CDD" id="cd00054">
    <property type="entry name" value="EGF_CA"/>
    <property type="match status" value="1"/>
</dbReference>
<accession>A0AAV2QYR8</accession>
<evidence type="ECO:0000313" key="10">
    <source>
        <dbReference type="Proteomes" id="UP001497623"/>
    </source>
</evidence>
<evidence type="ECO:0000256" key="6">
    <source>
        <dbReference type="ARBA" id="ARBA00023180"/>
    </source>
</evidence>
<dbReference type="SMART" id="SM00494">
    <property type="entry name" value="ChtBD2"/>
    <property type="match status" value="4"/>
</dbReference>
<feature type="non-terminal residue" evidence="9">
    <location>
        <position position="387"/>
    </location>
</feature>
<dbReference type="SUPFAM" id="SSF57196">
    <property type="entry name" value="EGF/Laminin"/>
    <property type="match status" value="1"/>
</dbReference>
<dbReference type="InterPro" id="IPR001881">
    <property type="entry name" value="EGF-like_Ca-bd_dom"/>
</dbReference>
<keyword evidence="1" id="KW-0245">EGF-like domain</keyword>
<dbReference type="InterPro" id="IPR002557">
    <property type="entry name" value="Chitin-bd_dom"/>
</dbReference>
<dbReference type="SMART" id="SM00179">
    <property type="entry name" value="EGF_CA"/>
    <property type="match status" value="1"/>
</dbReference>
<keyword evidence="5" id="KW-1015">Disulfide bond</keyword>
<dbReference type="PROSITE" id="PS01187">
    <property type="entry name" value="EGF_CA"/>
    <property type="match status" value="1"/>
</dbReference>
<keyword evidence="3 7" id="KW-0732">Signal</keyword>
<feature type="non-terminal residue" evidence="9">
    <location>
        <position position="1"/>
    </location>
</feature>
<dbReference type="FunFam" id="2.10.25.10:FF:000240">
    <property type="entry name" value="Vitamin K-dependent protein S"/>
    <property type="match status" value="1"/>
</dbReference>
<feature type="chain" id="PRO_5043943204" description="Chitin-binding type-2 domain-containing protein" evidence="7">
    <location>
        <begin position="17"/>
        <end position="387"/>
    </location>
</feature>
<feature type="domain" description="Chitin-binding type-2" evidence="8">
    <location>
        <begin position="211"/>
        <end position="259"/>
    </location>
</feature>
<evidence type="ECO:0000256" key="4">
    <source>
        <dbReference type="ARBA" id="ARBA00022737"/>
    </source>
</evidence>
<protein>
    <recommendedName>
        <fullName evidence="8">Chitin-binding type-2 domain-containing protein</fullName>
    </recommendedName>
</protein>
<feature type="signal peptide" evidence="7">
    <location>
        <begin position="1"/>
        <end position="16"/>
    </location>
</feature>
<dbReference type="Pfam" id="PF01607">
    <property type="entry name" value="CBM_14"/>
    <property type="match status" value="3"/>
</dbReference>
<comment type="caution">
    <text evidence="9">The sequence shown here is derived from an EMBL/GenBank/DDBJ whole genome shotgun (WGS) entry which is preliminary data.</text>
</comment>